<sequence>MILFNYKNSLRQVISISKTILIFLYNTVIPMEDKGLPFCKFLILNTILIKDILKLISISFKSKFILGIKNIYFL</sequence>
<dbReference type="AlphaFoldDB" id="A0A0H2YTU0"/>
<evidence type="ECO:0000313" key="1">
    <source>
        <dbReference type="EMBL" id="ABG84509.1"/>
    </source>
</evidence>
<name>A0A0H2YTU0_CLOP1</name>
<evidence type="ECO:0000313" key="2">
    <source>
        <dbReference type="Proteomes" id="UP000001823"/>
    </source>
</evidence>
<dbReference type="Proteomes" id="UP000001823">
    <property type="component" value="Chromosome"/>
</dbReference>
<dbReference type="KEGG" id="cpf:CPF_0755"/>
<accession>A0A0H2YTU0</accession>
<proteinExistence type="predicted"/>
<dbReference type="PaxDb" id="195103-CPF_0755"/>
<reference evidence="1 2" key="1">
    <citation type="journal article" date="2006" name="Genome Res.">
        <title>Skewed genomic variability in strains of the toxigenic bacterial pathogen, Clostridium perfringens.</title>
        <authorList>
            <person name="Myers G.S."/>
            <person name="Rasko D.A."/>
            <person name="Cheung J.K."/>
            <person name="Ravel J."/>
            <person name="Seshadri R."/>
            <person name="Deboy R.T."/>
            <person name="Ren Q."/>
            <person name="Varga J."/>
            <person name="Awad M.M."/>
            <person name="Brinkac L.M."/>
            <person name="Daugherty S.C."/>
            <person name="Haft D.H."/>
            <person name="Dodson R.J."/>
            <person name="Madupu R."/>
            <person name="Nelson W.C."/>
            <person name="Rosovitz M.J."/>
            <person name="Sullivan S.A."/>
            <person name="Khouri H."/>
            <person name="Dimitrov G.I."/>
            <person name="Watkins K.L."/>
            <person name="Mulligan S."/>
            <person name="Benton J."/>
            <person name="Radune D."/>
            <person name="Fisher D.J."/>
            <person name="Atkins H.S."/>
            <person name="Hiscox T."/>
            <person name="Jost B.H."/>
            <person name="Billington S.J."/>
            <person name="Songer J.G."/>
            <person name="McClane B.A."/>
            <person name="Titball R.W."/>
            <person name="Rood J.I."/>
            <person name="Melville S.B."/>
            <person name="Paulsen I.T."/>
        </authorList>
    </citation>
    <scope>NUCLEOTIDE SEQUENCE [LARGE SCALE GENOMIC DNA]</scope>
    <source>
        <strain evidence="2">ATCC 13124 / DSM 756 / JCM 1290 / NCIMB 6125 / NCTC 8237 / S 107 / Type A</strain>
    </source>
</reference>
<gene>
    <name evidence="1" type="ordered locus">CPF_0755</name>
</gene>
<dbReference type="HOGENOM" id="CLU_2681208_0_0_9"/>
<keyword evidence="2" id="KW-1185">Reference proteome</keyword>
<protein>
    <submittedName>
        <fullName evidence="1">Uncharacterized protein</fullName>
    </submittedName>
</protein>
<dbReference type="EMBL" id="CP000246">
    <property type="protein sequence ID" value="ABG84509.1"/>
    <property type="molecule type" value="Genomic_DNA"/>
</dbReference>
<organism evidence="1 2">
    <name type="scientific">Clostridium perfringens (strain ATCC 13124 / DSM 756 / JCM 1290 / NCIMB 6125 / NCTC 8237 / Type A)</name>
    <dbReference type="NCBI Taxonomy" id="195103"/>
    <lineage>
        <taxon>Bacteria</taxon>
        <taxon>Bacillati</taxon>
        <taxon>Bacillota</taxon>
        <taxon>Clostridia</taxon>
        <taxon>Eubacteriales</taxon>
        <taxon>Clostridiaceae</taxon>
        <taxon>Clostridium</taxon>
    </lineage>
</organism>